<sequence length="70" mass="8358">MEILSFYEFSQLSEIEQYELVCKKGELISSSIKGDVEFALYELFNFYVEVTYHSKDNKVLNLNRYMKTQN</sequence>
<accession>A0A3D9CQA0</accession>
<organism evidence="1 2">
    <name type="scientific">Chryseobacterium flavum</name>
    <dbReference type="NCBI Taxonomy" id="415851"/>
    <lineage>
        <taxon>Bacteria</taxon>
        <taxon>Pseudomonadati</taxon>
        <taxon>Bacteroidota</taxon>
        <taxon>Flavobacteriia</taxon>
        <taxon>Flavobacteriales</taxon>
        <taxon>Weeksellaceae</taxon>
        <taxon>Chryseobacterium group</taxon>
        <taxon>Chryseobacterium</taxon>
    </lineage>
</organism>
<comment type="caution">
    <text evidence="1">The sequence shown here is derived from an EMBL/GenBank/DDBJ whole genome shotgun (WGS) entry which is preliminary data.</text>
</comment>
<name>A0A3D9CQA0_9FLAO</name>
<evidence type="ECO:0000313" key="2">
    <source>
        <dbReference type="Proteomes" id="UP000256769"/>
    </source>
</evidence>
<gene>
    <name evidence="1" type="ORF">DRF59_05935</name>
</gene>
<dbReference type="EMBL" id="QNUE01000004">
    <property type="protein sequence ID" value="REC67869.1"/>
    <property type="molecule type" value="Genomic_DNA"/>
</dbReference>
<protein>
    <submittedName>
        <fullName evidence="1">Uncharacterized protein</fullName>
    </submittedName>
</protein>
<dbReference type="AlphaFoldDB" id="A0A3D9CQA0"/>
<proteinExistence type="predicted"/>
<reference evidence="1 2" key="1">
    <citation type="journal article" date="2007" name="Int. J. Syst. Evol. Microbiol.">
        <title>Chryseobacterium flavum sp. nov., isolated from polluted soil.</title>
        <authorList>
            <person name="Zhou Y."/>
            <person name="Dong J."/>
            <person name="Wang X."/>
            <person name="Huang X."/>
            <person name="Zhang K.Y."/>
            <person name="Zhang Y.Q."/>
            <person name="Guo Y.F."/>
            <person name="Lai R."/>
            <person name="Li W.J."/>
        </authorList>
    </citation>
    <scope>NUCLEOTIDE SEQUENCE [LARGE SCALE GENOMIC DNA]</scope>
    <source>
        <strain evidence="1 2">KCTC 12877</strain>
    </source>
</reference>
<keyword evidence="2" id="KW-1185">Reference proteome</keyword>
<dbReference type="RefSeq" id="WP_115957775.1">
    <property type="nucleotide sequence ID" value="NZ_DAIMBR010000009.1"/>
</dbReference>
<evidence type="ECO:0000313" key="1">
    <source>
        <dbReference type="EMBL" id="REC67869.1"/>
    </source>
</evidence>
<dbReference type="Proteomes" id="UP000256769">
    <property type="component" value="Unassembled WGS sequence"/>
</dbReference>